<dbReference type="PRINTS" id="PR00853">
    <property type="entry name" value="XPGRADSUPER"/>
</dbReference>
<sequence length="573" mass="65810">MTIPEFWSELKSLEVLEGIRCSFPEYANRHYRKHGRFLTVGIDIFQWIFEHSSNVSTNGDNMPEADTEIHAVVSGIASKLRYMIQQNVNFVIVFDGTIKLEKNRKKISSGLIDHNTDKRIFEAYYKDNKKKIENNRHINRQKCVCALVELLEAWNISFIHAPGDAETELARLNVSGVIDAIISNDADSFAYGALVVLRNFSKFTKDLPASSTKSDHASSKTTDYNITPVDSNIIKKVNLDADKIMFIACLQGDDYSNGAKGLGIKKAWALATSNLTSIFDAVKTFKSIYVSNDPKKILQGKLPYDRQTRLELLRRFEKNLTDFLKNHGRDLLTKVYNSEVKLPSDFIIASHYYPLFAESLFISDQFSTGIANPDGKLSMETLKIPILPQPLSIIADNTGNGNLIIKRGNNKNKMIGKSILNFQTLKLNTVLIENQTAEPINWIDRLKYKTLLKWMQTAKNKKKEMEYLADVLGTVYFWRGIILSDLMDLKETDFFIKTEKTVELNNSNEIETLYQLKFVPRKIFKKVLKLSDSPLDENLNKMDDEIKHVWLPRYYFEIEKNGREIFERYLISK</sequence>
<evidence type="ECO:0000313" key="5">
    <source>
        <dbReference type="EMBL" id="GMM43568.1"/>
    </source>
</evidence>
<gene>
    <name evidence="5" type="ORF">DAPK24_001430</name>
</gene>
<keyword evidence="3" id="KW-0460">Magnesium</keyword>
<dbReference type="SMART" id="SM00484">
    <property type="entry name" value="XPGI"/>
    <property type="match status" value="1"/>
</dbReference>
<keyword evidence="2" id="KW-0255">Endonuclease</keyword>
<proteinExistence type="predicted"/>
<keyword evidence="2" id="KW-0378">Hydrolase</keyword>
<evidence type="ECO:0000313" key="6">
    <source>
        <dbReference type="Proteomes" id="UP001378960"/>
    </source>
</evidence>
<dbReference type="CDD" id="cd09870">
    <property type="entry name" value="PIN_YEN1"/>
    <property type="match status" value="1"/>
</dbReference>
<evidence type="ECO:0000256" key="1">
    <source>
        <dbReference type="ARBA" id="ARBA00022723"/>
    </source>
</evidence>
<dbReference type="GO" id="GO:0017108">
    <property type="term" value="F:5'-flap endonuclease activity"/>
    <property type="evidence" value="ECO:0007669"/>
    <property type="project" value="TreeGrafter"/>
</dbReference>
<evidence type="ECO:0000256" key="2">
    <source>
        <dbReference type="ARBA" id="ARBA00022759"/>
    </source>
</evidence>
<dbReference type="InterPro" id="IPR006084">
    <property type="entry name" value="XPG/Rad2"/>
</dbReference>
<keyword evidence="1" id="KW-0479">Metal-binding</keyword>
<reference evidence="5 6" key="1">
    <citation type="journal article" date="2023" name="Elife">
        <title>Identification of key yeast species and microbe-microbe interactions impacting larval growth of Drosophila in the wild.</title>
        <authorList>
            <person name="Mure A."/>
            <person name="Sugiura Y."/>
            <person name="Maeda R."/>
            <person name="Honda K."/>
            <person name="Sakurai N."/>
            <person name="Takahashi Y."/>
            <person name="Watada M."/>
            <person name="Katoh T."/>
            <person name="Gotoh A."/>
            <person name="Gotoh Y."/>
            <person name="Taniguchi I."/>
            <person name="Nakamura K."/>
            <person name="Hayashi T."/>
            <person name="Katayama T."/>
            <person name="Uemura T."/>
            <person name="Hattori Y."/>
        </authorList>
    </citation>
    <scope>NUCLEOTIDE SEQUENCE [LARGE SCALE GENOMIC DNA]</scope>
    <source>
        <strain evidence="5 6">PK-24</strain>
    </source>
</reference>
<feature type="domain" description="XPG-I" evidence="4">
    <location>
        <begin position="152"/>
        <end position="226"/>
    </location>
</feature>
<organism evidence="5 6">
    <name type="scientific">Pichia kluyveri</name>
    <name type="common">Yeast</name>
    <dbReference type="NCBI Taxonomy" id="36015"/>
    <lineage>
        <taxon>Eukaryota</taxon>
        <taxon>Fungi</taxon>
        <taxon>Dikarya</taxon>
        <taxon>Ascomycota</taxon>
        <taxon>Saccharomycotina</taxon>
        <taxon>Pichiomycetes</taxon>
        <taxon>Pichiales</taxon>
        <taxon>Pichiaceae</taxon>
        <taxon>Pichia</taxon>
    </lineage>
</organism>
<dbReference type="AlphaFoldDB" id="A0AAV5QXA8"/>
<dbReference type="EMBL" id="BTGB01000001">
    <property type="protein sequence ID" value="GMM43568.1"/>
    <property type="molecule type" value="Genomic_DNA"/>
</dbReference>
<dbReference type="GO" id="GO:0006281">
    <property type="term" value="P:DNA repair"/>
    <property type="evidence" value="ECO:0007669"/>
    <property type="project" value="UniProtKB-ARBA"/>
</dbReference>
<dbReference type="InterPro" id="IPR006086">
    <property type="entry name" value="XPG-I_dom"/>
</dbReference>
<comment type="caution">
    <text evidence="5">The sequence shown here is derived from an EMBL/GenBank/DDBJ whole genome shotgun (WGS) entry which is preliminary data.</text>
</comment>
<evidence type="ECO:0000259" key="4">
    <source>
        <dbReference type="SMART" id="SM00484"/>
    </source>
</evidence>
<dbReference type="Gene3D" id="3.40.50.1010">
    <property type="entry name" value="5'-nuclease"/>
    <property type="match status" value="1"/>
</dbReference>
<name>A0AAV5QXA8_PICKL</name>
<keyword evidence="2" id="KW-0540">Nuclease</keyword>
<dbReference type="SUPFAM" id="SSF88723">
    <property type="entry name" value="PIN domain-like"/>
    <property type="match status" value="1"/>
</dbReference>
<protein>
    <submittedName>
        <fullName evidence="5">Crossover junction endodeoxyribonuclease</fullName>
    </submittedName>
</protein>
<dbReference type="InterPro" id="IPR029060">
    <property type="entry name" value="PIN-like_dom_sf"/>
</dbReference>
<dbReference type="PANTHER" id="PTHR11081:SF9">
    <property type="entry name" value="FLAP ENDONUCLEASE 1"/>
    <property type="match status" value="1"/>
</dbReference>
<dbReference type="Proteomes" id="UP001378960">
    <property type="component" value="Unassembled WGS sequence"/>
</dbReference>
<keyword evidence="6" id="KW-1185">Reference proteome</keyword>
<dbReference type="PANTHER" id="PTHR11081">
    <property type="entry name" value="FLAP ENDONUCLEASE FAMILY MEMBER"/>
    <property type="match status" value="1"/>
</dbReference>
<dbReference type="GO" id="GO:0046872">
    <property type="term" value="F:metal ion binding"/>
    <property type="evidence" value="ECO:0007669"/>
    <property type="project" value="UniProtKB-KW"/>
</dbReference>
<accession>A0AAV5QXA8</accession>
<evidence type="ECO:0000256" key="3">
    <source>
        <dbReference type="ARBA" id="ARBA00022842"/>
    </source>
</evidence>
<dbReference type="Pfam" id="PF00867">
    <property type="entry name" value="XPG_I"/>
    <property type="match status" value="1"/>
</dbReference>
<dbReference type="SUPFAM" id="SSF47807">
    <property type="entry name" value="5' to 3' exonuclease, C-terminal subdomain"/>
    <property type="match status" value="1"/>
</dbReference>
<dbReference type="InterPro" id="IPR036279">
    <property type="entry name" value="5-3_exonuclease_C_sf"/>
</dbReference>